<dbReference type="InterPro" id="IPR041686">
    <property type="entry name" value="Znf-CCCH_3"/>
</dbReference>
<feature type="compositionally biased region" description="Polar residues" evidence="2">
    <location>
        <begin position="188"/>
        <end position="204"/>
    </location>
</feature>
<organism evidence="4 5">
    <name type="scientific">Adineta ricciae</name>
    <name type="common">Rotifer</name>
    <dbReference type="NCBI Taxonomy" id="249248"/>
    <lineage>
        <taxon>Eukaryota</taxon>
        <taxon>Metazoa</taxon>
        <taxon>Spiralia</taxon>
        <taxon>Gnathifera</taxon>
        <taxon>Rotifera</taxon>
        <taxon>Eurotatoria</taxon>
        <taxon>Bdelloidea</taxon>
        <taxon>Adinetida</taxon>
        <taxon>Adinetidae</taxon>
        <taxon>Adineta</taxon>
    </lineage>
</organism>
<gene>
    <name evidence="4" type="ORF">XAT740_LOCUS21510</name>
</gene>
<proteinExistence type="predicted"/>
<feature type="compositionally biased region" description="Pro residues" evidence="2">
    <location>
        <begin position="548"/>
        <end position="558"/>
    </location>
</feature>
<dbReference type="PANTHER" id="PTHR15725:SF14">
    <property type="entry name" value="ZINC FINGER CCCH DOMAIN-CONTAINING PROTEIN 11A"/>
    <property type="match status" value="1"/>
</dbReference>
<evidence type="ECO:0000313" key="5">
    <source>
        <dbReference type="Proteomes" id="UP000663828"/>
    </source>
</evidence>
<evidence type="ECO:0000256" key="1">
    <source>
        <dbReference type="PROSITE-ProRule" id="PRU00723"/>
    </source>
</evidence>
<feature type="compositionally biased region" description="Low complexity" evidence="2">
    <location>
        <begin position="205"/>
        <end position="219"/>
    </location>
</feature>
<keyword evidence="1" id="KW-0479">Metal-binding</keyword>
<evidence type="ECO:0000256" key="2">
    <source>
        <dbReference type="SAM" id="MobiDB-lite"/>
    </source>
</evidence>
<keyword evidence="5" id="KW-1185">Reference proteome</keyword>
<name>A0A814TGB0_ADIRI</name>
<dbReference type="GO" id="GO:0008270">
    <property type="term" value="F:zinc ion binding"/>
    <property type="evidence" value="ECO:0007669"/>
    <property type="project" value="UniProtKB-KW"/>
</dbReference>
<keyword evidence="1" id="KW-0862">Zinc</keyword>
<dbReference type="PANTHER" id="PTHR15725">
    <property type="entry name" value="ZN-FINGER, C-X8-C-X5-C-X3-H TYPE-CONTAINING"/>
    <property type="match status" value="1"/>
</dbReference>
<dbReference type="AlphaFoldDB" id="A0A814TGB0"/>
<feature type="region of interest" description="Disordered" evidence="2">
    <location>
        <begin position="183"/>
        <end position="240"/>
    </location>
</feature>
<feature type="compositionally biased region" description="Basic and acidic residues" evidence="2">
    <location>
        <begin position="326"/>
        <end position="338"/>
    </location>
</feature>
<dbReference type="PROSITE" id="PS50103">
    <property type="entry name" value="ZF_C3H1"/>
    <property type="match status" value="1"/>
</dbReference>
<dbReference type="InterPro" id="IPR000571">
    <property type="entry name" value="Znf_CCCH"/>
</dbReference>
<dbReference type="SMART" id="SM00356">
    <property type="entry name" value="ZnF_C3H1"/>
    <property type="match status" value="2"/>
</dbReference>
<feature type="zinc finger region" description="C3H1-type" evidence="1">
    <location>
        <begin position="2"/>
        <end position="29"/>
    </location>
</feature>
<feature type="domain" description="C3H1-type" evidence="3">
    <location>
        <begin position="2"/>
        <end position="29"/>
    </location>
</feature>
<accession>A0A814TGB0</accession>
<evidence type="ECO:0000259" key="3">
    <source>
        <dbReference type="PROSITE" id="PS50103"/>
    </source>
</evidence>
<feature type="compositionally biased region" description="Low complexity" evidence="2">
    <location>
        <begin position="347"/>
        <end position="360"/>
    </location>
</feature>
<dbReference type="EMBL" id="CAJNOR010001545">
    <property type="protein sequence ID" value="CAF1161535.1"/>
    <property type="molecule type" value="Genomic_DNA"/>
</dbReference>
<feature type="compositionally biased region" description="Low complexity" evidence="2">
    <location>
        <begin position="513"/>
        <end position="522"/>
    </location>
</feature>
<feature type="compositionally biased region" description="Polar residues" evidence="2">
    <location>
        <begin position="300"/>
        <end position="324"/>
    </location>
</feature>
<protein>
    <recommendedName>
        <fullName evidence="3">C3H1-type domain-containing protein</fullName>
    </recommendedName>
</protein>
<dbReference type="Pfam" id="PF15663">
    <property type="entry name" value="zf-CCCH_3"/>
    <property type="match status" value="1"/>
</dbReference>
<feature type="compositionally biased region" description="Basic residues" evidence="2">
    <location>
        <begin position="406"/>
        <end position="437"/>
    </location>
</feature>
<dbReference type="Gene3D" id="4.10.1000.10">
    <property type="entry name" value="Zinc finger, CCCH-type"/>
    <property type="match status" value="1"/>
</dbReference>
<dbReference type="Proteomes" id="UP000663828">
    <property type="component" value="Unassembled WGS sequence"/>
</dbReference>
<sequence>MQKSNDDCFYFLTSSCVKGPACPYRHNPLVLTCNVMCPAWLRGNCVDPACSLRHSVIQRPTISNGMSCFYENTPMGCLKPDCTYVHLRPRPMSRASSIVRSSVTNLVNKDAMKPSTVTTSPSVEPASTTPTNPSVPPPVETSAVLESPPAVTKIETPPRRVAIPAEKEQKEVTPKSTTVIQPCEETKTTPQPASNRNVVMSETSSVPNRTVVHRVVVSSDAKKSPQKTTTNNSDSDIDLDDLTEEESNTKKMNSLIDIPFPCSAPSITNRLFISSKPSPSPDNTKPIRLNRDRLPAAKATISNSTSSPSLPVNGEKTSAGTGLSQDDERKLSRLERFKKQPTPPPRTVVNSTRNVVNSKRSAPEQSVDESPPTKRLSSQSDNNHRQQKNTTIGDLCSLPPSSSISRRTHERPRHRRRSSSSRSGSRSRSRSQSRSRSRSSSPSHSMRKPSPPHSNYKSTSSMNDTAWKREVDAFLAKTTQSRSVLPTASVQPQPVPLFLARPRYVPPRPLMSRPVVPRAPIRNPRPPRQPMSTTPKWPTAPVISASRPPSPQPQPQPNPIQQTPTVKNSSPTDAQKEDDERLLLGDLDAPSDVVDTFALIDEALLGVDDFLELE</sequence>
<feature type="region of interest" description="Disordered" evidence="2">
    <location>
        <begin position="506"/>
        <end position="581"/>
    </location>
</feature>
<feature type="region of interest" description="Disordered" evidence="2">
    <location>
        <begin position="111"/>
        <end position="146"/>
    </location>
</feature>
<reference evidence="4" key="1">
    <citation type="submission" date="2021-02" db="EMBL/GenBank/DDBJ databases">
        <authorList>
            <person name="Nowell W R."/>
        </authorList>
    </citation>
    <scope>NUCLEOTIDE SEQUENCE</scope>
</reference>
<comment type="caution">
    <text evidence="4">The sequence shown here is derived from an EMBL/GenBank/DDBJ whole genome shotgun (WGS) entry which is preliminary data.</text>
</comment>
<feature type="region of interest" description="Disordered" evidence="2">
    <location>
        <begin position="300"/>
        <end position="462"/>
    </location>
</feature>
<evidence type="ECO:0000313" key="4">
    <source>
        <dbReference type="EMBL" id="CAF1161535.1"/>
    </source>
</evidence>
<keyword evidence="1" id="KW-0863">Zinc-finger</keyword>